<dbReference type="RefSeq" id="WP_159546765.1">
    <property type="nucleotide sequence ID" value="NZ_CP047156.1"/>
</dbReference>
<keyword evidence="12" id="KW-1185">Reference proteome</keyword>
<dbReference type="Gene3D" id="3.90.320.10">
    <property type="match status" value="1"/>
</dbReference>
<dbReference type="EMBL" id="CP047156">
    <property type="protein sequence ID" value="QHC01630.1"/>
    <property type="molecule type" value="Genomic_DNA"/>
</dbReference>
<keyword evidence="3" id="KW-0227">DNA damage</keyword>
<keyword evidence="8" id="KW-0238">DNA-binding</keyword>
<dbReference type="GO" id="GO:0004527">
    <property type="term" value="F:exonuclease activity"/>
    <property type="evidence" value="ECO:0007669"/>
    <property type="project" value="UniProtKB-KW"/>
</dbReference>
<evidence type="ECO:0000256" key="4">
    <source>
        <dbReference type="ARBA" id="ARBA00022801"/>
    </source>
</evidence>
<evidence type="ECO:0000256" key="1">
    <source>
        <dbReference type="ARBA" id="ARBA00022722"/>
    </source>
</evidence>
<keyword evidence="5" id="KW-0347">Helicase</keyword>
<reference evidence="11 12" key="1">
    <citation type="journal article" date="2018" name="Int. J. Syst. Evol. Microbiol.">
        <title>Epidermidibacterium keratini gen. nov., sp. nov., a member of the family Sporichthyaceae, isolated from keratin epidermis.</title>
        <authorList>
            <person name="Lee D.G."/>
            <person name="Trujillo M.E."/>
            <person name="Kang S."/>
            <person name="Nam J.J."/>
            <person name="Kim Y.J."/>
        </authorList>
    </citation>
    <scope>NUCLEOTIDE SEQUENCE [LARGE SCALE GENOMIC DNA]</scope>
    <source>
        <strain evidence="11 12">EPI-7</strain>
    </source>
</reference>
<evidence type="ECO:0000256" key="8">
    <source>
        <dbReference type="ARBA" id="ARBA00023125"/>
    </source>
</evidence>
<dbReference type="PANTHER" id="PTHR30591">
    <property type="entry name" value="RECBCD ENZYME SUBUNIT RECC"/>
    <property type="match status" value="1"/>
</dbReference>
<evidence type="ECO:0000259" key="10">
    <source>
        <dbReference type="Pfam" id="PF12705"/>
    </source>
</evidence>
<dbReference type="GO" id="GO:0004386">
    <property type="term" value="F:helicase activity"/>
    <property type="evidence" value="ECO:0007669"/>
    <property type="project" value="UniProtKB-KW"/>
</dbReference>
<keyword evidence="7" id="KW-0067">ATP-binding</keyword>
<keyword evidence="1" id="KW-0540">Nuclease</keyword>
<evidence type="ECO:0000256" key="7">
    <source>
        <dbReference type="ARBA" id="ARBA00022840"/>
    </source>
</evidence>
<evidence type="ECO:0000256" key="6">
    <source>
        <dbReference type="ARBA" id="ARBA00022839"/>
    </source>
</evidence>
<keyword evidence="9" id="KW-0234">DNA repair</keyword>
<dbReference type="InterPro" id="IPR027417">
    <property type="entry name" value="P-loop_NTPase"/>
</dbReference>
<dbReference type="SUPFAM" id="SSF52540">
    <property type="entry name" value="P-loop containing nucleoside triphosphate hydrolases"/>
    <property type="match status" value="1"/>
</dbReference>
<evidence type="ECO:0000256" key="9">
    <source>
        <dbReference type="ARBA" id="ARBA00023204"/>
    </source>
</evidence>
<keyword evidence="2" id="KW-0547">Nucleotide-binding</keyword>
<dbReference type="GO" id="GO:0003677">
    <property type="term" value="F:DNA binding"/>
    <property type="evidence" value="ECO:0007669"/>
    <property type="project" value="UniProtKB-KW"/>
</dbReference>
<proteinExistence type="predicted"/>
<sequence length="1021" mass="111288">MTDSTDSTPAPWLRSLTELVTSAKRDDPMAPVTVLVPTNIAGIIARRHLAHGPSNGAHGIAAIWFTTPSRLAEQLAAPALHAAGRLPATPPVLAALTGSVLAADPGQFGAVASHHATIQSVVRAHAELNDIDPQALDAVAAVSPLSADMVRVHRQLRDRLADGWYESSDILAAATDCIASGTVDTLPLGVLIDYLPGDRTRLEKSFVAALSASRPMQSVSPPTTLSAVDPPAYADRIVTASDSDDEVRAVVREVVAALPTTPAHRVAVLYTDRTPYVRLLHEQLTAAEITINGAGVRPVLERSVPRAILGVLDVARTGWARGDLFRALGEAPVVDRSGEPLPRVRWERTSREAGVIHGDDWSQRLANLRDTHLAIAENVDDDSSAHDRAQRIAAQAEALRLFVADLQARVDGIDAAVTWQQCATRLAELVESLLPLANRDRLPLAEQYAAGALDRAISSLAALDATDAVPSLAAAHDSLVLSLDAVLPRVGRFGEGVYVGPLHEAVGMDLDRVFVVGLSEDIYPGRLHEDSLLPERVRTQSCGQLRSLKDSVRRKERDLVYAFTSAGHVTASFARGDLRKQTARLPSRWLMPTLRSRTGDEQLAATDYQRVHGDWLVSVPSFAAGVTHADAPATEQEWRLRAIASGKAVDGAPLAAHRAMLEARSGDELSAYDGNLAGAQGLPLYADSEEVLSATSLEKYAVCPYAWFAERQLNVKPIEDPDQKLEVTPAVVGNIIHESFDRWVREYEAKDQLPGYGVPWSDTQRDRLLEIAGDVVAAYEAAGQTGHARFWATKRRQILDELAAMVDRDNEWRIARDARVIGSELAFGRDDLPPVMIDTTLGALRFRGAIDKVDETRDGTIHVTDIKTGSPERFRRISEANPVASGAKLQLPLYAHAARARLGRADAQVEAHYWFVLRENHRVRVPLTPDVEATYDHTLSTLVESIQHGLYPQRAPDKADYAFIACHYCNPDGLGHVEPRRRWEQVRDYPVLRTLMRVIEPDVAARLDQPSSEDCEDASDE</sequence>
<dbReference type="InParanoid" id="A0A7L4YR84"/>
<dbReference type="AlphaFoldDB" id="A0A7L4YR84"/>
<dbReference type="KEGG" id="eke:EK0264_15915"/>
<evidence type="ECO:0000256" key="2">
    <source>
        <dbReference type="ARBA" id="ARBA00022741"/>
    </source>
</evidence>
<feature type="domain" description="PD-(D/E)XK endonuclease-like" evidence="10">
    <location>
        <begin position="692"/>
        <end position="970"/>
    </location>
</feature>
<dbReference type="OrthoDB" id="442932at2"/>
<evidence type="ECO:0000313" key="12">
    <source>
        <dbReference type="Proteomes" id="UP000463857"/>
    </source>
</evidence>
<dbReference type="Pfam" id="PF12705">
    <property type="entry name" value="PDDEXK_1"/>
    <property type="match status" value="1"/>
</dbReference>
<dbReference type="GO" id="GO:0005524">
    <property type="term" value="F:ATP binding"/>
    <property type="evidence" value="ECO:0007669"/>
    <property type="project" value="UniProtKB-KW"/>
</dbReference>
<dbReference type="Proteomes" id="UP000463857">
    <property type="component" value="Chromosome"/>
</dbReference>
<dbReference type="Gene3D" id="1.10.486.10">
    <property type="entry name" value="PCRA, domain 4"/>
    <property type="match status" value="1"/>
</dbReference>
<evidence type="ECO:0000313" key="11">
    <source>
        <dbReference type="EMBL" id="QHC01630.1"/>
    </source>
</evidence>
<name>A0A7L4YR84_9ACTN</name>
<dbReference type="GO" id="GO:0006310">
    <property type="term" value="P:DNA recombination"/>
    <property type="evidence" value="ECO:0007669"/>
    <property type="project" value="TreeGrafter"/>
</dbReference>
<dbReference type="Gene3D" id="3.40.50.300">
    <property type="entry name" value="P-loop containing nucleotide triphosphate hydrolases"/>
    <property type="match status" value="1"/>
</dbReference>
<dbReference type="PANTHER" id="PTHR30591:SF1">
    <property type="entry name" value="RECBCD ENZYME SUBUNIT RECC"/>
    <property type="match status" value="1"/>
</dbReference>
<protein>
    <submittedName>
        <fullName evidence="11">PD-(D/E)XK nuclease family protein</fullName>
    </submittedName>
</protein>
<keyword evidence="4" id="KW-0378">Hydrolase</keyword>
<accession>A0A7L4YR84</accession>
<evidence type="ECO:0000256" key="3">
    <source>
        <dbReference type="ARBA" id="ARBA00022763"/>
    </source>
</evidence>
<evidence type="ECO:0000256" key="5">
    <source>
        <dbReference type="ARBA" id="ARBA00022806"/>
    </source>
</evidence>
<organism evidence="11 12">
    <name type="scientific">Epidermidibacterium keratini</name>
    <dbReference type="NCBI Taxonomy" id="1891644"/>
    <lineage>
        <taxon>Bacteria</taxon>
        <taxon>Bacillati</taxon>
        <taxon>Actinomycetota</taxon>
        <taxon>Actinomycetes</taxon>
        <taxon>Sporichthyales</taxon>
        <taxon>Sporichthyaceae</taxon>
        <taxon>Epidermidibacterium</taxon>
    </lineage>
</organism>
<dbReference type="InterPro" id="IPR038726">
    <property type="entry name" value="PDDEXK_AddAB-type"/>
</dbReference>
<keyword evidence="6" id="KW-0269">Exonuclease</keyword>
<dbReference type="InterPro" id="IPR011604">
    <property type="entry name" value="PDDEXK-like_dom_sf"/>
</dbReference>
<dbReference type="GO" id="GO:0006281">
    <property type="term" value="P:DNA repair"/>
    <property type="evidence" value="ECO:0007669"/>
    <property type="project" value="UniProtKB-KW"/>
</dbReference>
<gene>
    <name evidence="11" type="ORF">EK0264_15915</name>
</gene>